<keyword evidence="3" id="KW-1185">Reference proteome</keyword>
<protein>
    <recommendedName>
        <fullName evidence="4">Transmembrane protein</fullName>
    </recommendedName>
</protein>
<dbReference type="EMBL" id="CAJJDP010000069">
    <property type="protein sequence ID" value="CAD8178239.1"/>
    <property type="molecule type" value="Genomic_DNA"/>
</dbReference>
<gene>
    <name evidence="2" type="ORF">POCTA_138.1.T0700240</name>
</gene>
<comment type="caution">
    <text evidence="2">The sequence shown here is derived from an EMBL/GenBank/DDBJ whole genome shotgun (WGS) entry which is preliminary data.</text>
</comment>
<evidence type="ECO:0000313" key="3">
    <source>
        <dbReference type="Proteomes" id="UP000683925"/>
    </source>
</evidence>
<name>A0A8S1VRD0_PAROT</name>
<evidence type="ECO:0000256" key="1">
    <source>
        <dbReference type="SAM" id="Phobius"/>
    </source>
</evidence>
<evidence type="ECO:0008006" key="4">
    <source>
        <dbReference type="Google" id="ProtNLM"/>
    </source>
</evidence>
<proteinExistence type="predicted"/>
<reference evidence="2" key="1">
    <citation type="submission" date="2021-01" db="EMBL/GenBank/DDBJ databases">
        <authorList>
            <consortium name="Genoscope - CEA"/>
            <person name="William W."/>
        </authorList>
    </citation>
    <scope>NUCLEOTIDE SEQUENCE</scope>
</reference>
<keyword evidence="1" id="KW-0472">Membrane</keyword>
<evidence type="ECO:0000313" key="2">
    <source>
        <dbReference type="EMBL" id="CAD8178239.1"/>
    </source>
</evidence>
<keyword evidence="1" id="KW-0812">Transmembrane</keyword>
<feature type="transmembrane region" description="Helical" evidence="1">
    <location>
        <begin position="105"/>
        <end position="125"/>
    </location>
</feature>
<organism evidence="2 3">
    <name type="scientific">Paramecium octaurelia</name>
    <dbReference type="NCBI Taxonomy" id="43137"/>
    <lineage>
        <taxon>Eukaryota</taxon>
        <taxon>Sar</taxon>
        <taxon>Alveolata</taxon>
        <taxon>Ciliophora</taxon>
        <taxon>Intramacronucleata</taxon>
        <taxon>Oligohymenophorea</taxon>
        <taxon>Peniculida</taxon>
        <taxon>Parameciidae</taxon>
        <taxon>Paramecium</taxon>
    </lineage>
</organism>
<dbReference type="AlphaFoldDB" id="A0A8S1VRD0"/>
<dbReference type="Proteomes" id="UP000683925">
    <property type="component" value="Unassembled WGS sequence"/>
</dbReference>
<feature type="transmembrane region" description="Helical" evidence="1">
    <location>
        <begin position="137"/>
        <end position="159"/>
    </location>
</feature>
<accession>A0A8S1VRD0</accession>
<sequence length="160" mass="18743">MAKMKWRCTIFKFQNLQSASKIYQMIMGMQIFIHKGFLQIIKYDVIQIRLQIININVTIHFYARFQGFVDFLTPKHFKPTKSMILKAGFTKNGSYISKNLRLQQVLNLAIAVSIKSLLLNTPPLYMNKPFLLFLDTILQQRMLVLAMAAPYFIIVEYLIE</sequence>
<keyword evidence="1" id="KW-1133">Transmembrane helix</keyword>